<evidence type="ECO:0000313" key="3">
    <source>
        <dbReference type="EMBL" id="CAL4162518.1"/>
    </source>
</evidence>
<feature type="compositionally biased region" description="Polar residues" evidence="1">
    <location>
        <begin position="1"/>
        <end position="19"/>
    </location>
</feature>
<keyword evidence="4" id="KW-1185">Reference proteome</keyword>
<accession>A0AAV2S6E4</accession>
<feature type="region of interest" description="Disordered" evidence="1">
    <location>
        <begin position="1"/>
        <end position="20"/>
    </location>
</feature>
<gene>
    <name evidence="3" type="ORF">MNOR_LOCUS32836</name>
</gene>
<evidence type="ECO:0000256" key="2">
    <source>
        <dbReference type="SAM" id="Phobius"/>
    </source>
</evidence>
<feature type="transmembrane region" description="Helical" evidence="2">
    <location>
        <begin position="299"/>
        <end position="317"/>
    </location>
</feature>
<keyword evidence="2" id="KW-1133">Transmembrane helix</keyword>
<protein>
    <submittedName>
        <fullName evidence="3">Uncharacterized protein</fullName>
    </submittedName>
</protein>
<proteinExistence type="predicted"/>
<dbReference type="EMBL" id="CAXKWB010045616">
    <property type="protein sequence ID" value="CAL4162518.1"/>
    <property type="molecule type" value="Genomic_DNA"/>
</dbReference>
<evidence type="ECO:0000256" key="1">
    <source>
        <dbReference type="SAM" id="MobiDB-lite"/>
    </source>
</evidence>
<comment type="caution">
    <text evidence="3">The sequence shown here is derived from an EMBL/GenBank/DDBJ whole genome shotgun (WGS) entry which is preliminary data.</text>
</comment>
<keyword evidence="2" id="KW-0472">Membrane</keyword>
<dbReference type="AlphaFoldDB" id="A0AAV2S6E4"/>
<dbReference type="Proteomes" id="UP001497623">
    <property type="component" value="Unassembled WGS sequence"/>
</dbReference>
<sequence length="321" mass="36451">MVQTRDNQPDSSRGSSAYINKSVVGCDASPDETDVIRRETNMDTEGVMHSCDKPLEEVNLIQNETVVEVEGVMHSCDASPDETEVIRRETNIDNEGVMHSCDKPLEEVNVIQNETAVEVEGVMHRNSNSTDELNPKLKHRILNRLRASRKRCKQWRQPIKERIVECRPLILAALSLILMNVDQDTDVYTTYQICNVPCKCVWYSRGNCQLATGSLAMDHPCVTAKGNHSTVWNYCRAAKSLSECNDLPEWFPSTPRHLSFCLTSIGTILVPSIINSTYFLLVFAPLLMKYIRESDASRLFSAFIKITLLVFYILQLLPYTW</sequence>
<feature type="transmembrane region" description="Helical" evidence="2">
    <location>
        <begin position="265"/>
        <end position="287"/>
    </location>
</feature>
<organism evidence="3 4">
    <name type="scientific">Meganyctiphanes norvegica</name>
    <name type="common">Northern krill</name>
    <name type="synonym">Thysanopoda norvegica</name>
    <dbReference type="NCBI Taxonomy" id="48144"/>
    <lineage>
        <taxon>Eukaryota</taxon>
        <taxon>Metazoa</taxon>
        <taxon>Ecdysozoa</taxon>
        <taxon>Arthropoda</taxon>
        <taxon>Crustacea</taxon>
        <taxon>Multicrustacea</taxon>
        <taxon>Malacostraca</taxon>
        <taxon>Eumalacostraca</taxon>
        <taxon>Eucarida</taxon>
        <taxon>Euphausiacea</taxon>
        <taxon>Euphausiidae</taxon>
        <taxon>Meganyctiphanes</taxon>
    </lineage>
</organism>
<name>A0AAV2S6E4_MEGNR</name>
<evidence type="ECO:0000313" key="4">
    <source>
        <dbReference type="Proteomes" id="UP001497623"/>
    </source>
</evidence>
<reference evidence="3 4" key="1">
    <citation type="submission" date="2024-05" db="EMBL/GenBank/DDBJ databases">
        <authorList>
            <person name="Wallberg A."/>
        </authorList>
    </citation>
    <scope>NUCLEOTIDE SEQUENCE [LARGE SCALE GENOMIC DNA]</scope>
</reference>
<keyword evidence="2" id="KW-0812">Transmembrane</keyword>